<comment type="cofactor">
    <cofactor evidence="1">
        <name>NAD(+)</name>
        <dbReference type="ChEBI" id="CHEBI:57540"/>
    </cofactor>
</comment>
<evidence type="ECO:0000313" key="7">
    <source>
        <dbReference type="EMBL" id="KAG5391929.1"/>
    </source>
</evidence>
<comment type="caution">
    <text evidence="7">The sequence shown here is derived from an EMBL/GenBank/DDBJ whole genome shotgun (WGS) entry which is preliminary data.</text>
</comment>
<dbReference type="PANTHER" id="PTHR43725:SF26">
    <property type="entry name" value="UDP-GLUCOSE 4-EPIMERASE"/>
    <property type="match status" value="1"/>
</dbReference>
<dbReference type="Gene3D" id="3.90.25.10">
    <property type="entry name" value="UDP-galactose 4-epimerase, domain 1"/>
    <property type="match status" value="1"/>
</dbReference>
<evidence type="ECO:0000256" key="3">
    <source>
        <dbReference type="ARBA" id="ARBA00023027"/>
    </source>
</evidence>
<dbReference type="InterPro" id="IPR016040">
    <property type="entry name" value="NAD(P)-bd_dom"/>
</dbReference>
<dbReference type="PANTHER" id="PTHR43725">
    <property type="entry name" value="UDP-GLUCOSE 4-EPIMERASE"/>
    <property type="match status" value="1"/>
</dbReference>
<sequence>MDSSMEQNILVTGGAGFIGTHTVVQLLKEGFKVSIIDNLDNSVLEAVDRVRELVGPNLSKKLEFNLGDLRNKEDIEKLFSKQRFDAVIHFAALKGVGESVGIPRRYYDNNLVGTINLYETMSKWCFHHLRPFMENLRKFHACVEDFQLKALNPYGRTKLFLEEIARDIHRAEPEWRIVLLRYFNPVGAHESGRIGEDPKGIPNNLMPYIQQVAVGRQPELNVYGHDYPTKDGSAVRDYIHVMDLADGHIAALRKLFTDPKIGCTAYNLGTGRGTSVLEMVAAFEKASGKKIPMKVCPRRPGDSTVVYASTEKAEKELGWKAKYGVDEMCRDQWNWTNNNPWGGCRVLDPSSRSLSCMKGKGVIRGCSSRSELESKKEEECGLLSLPDDVALECLSHRFVAESRDLRAMRYRLGKLEPYMYVYMHMYPEDPCPRWFVLHPPATSAQTGAPFELLASGSTSRILLREDGLGVYCIGGLMNDGKPTSEVTFFSAIDHLVYRATPMKMARSGASAKENNKTRLAYEAKLAEANALVASVTGISSDVESKIYSAESKLAEATRKSSELEMRLKEVETRERVLQQERLSFAKE</sequence>
<comment type="similarity">
    <text evidence="2">Belongs to the NAD(P)-dependent epimerase/dehydratase family.</text>
</comment>
<evidence type="ECO:0000259" key="6">
    <source>
        <dbReference type="Pfam" id="PF16363"/>
    </source>
</evidence>
<dbReference type="NCBIfam" id="TIGR01179">
    <property type="entry name" value="galE"/>
    <property type="match status" value="1"/>
</dbReference>
<dbReference type="EMBL" id="JADBGQ010000006">
    <property type="protein sequence ID" value="KAG5391929.1"/>
    <property type="molecule type" value="Genomic_DNA"/>
</dbReference>
<keyword evidence="8" id="KW-1185">Reference proteome</keyword>
<keyword evidence="5" id="KW-0175">Coiled coil</keyword>
<dbReference type="SUPFAM" id="SSF117281">
    <property type="entry name" value="Kelch motif"/>
    <property type="match status" value="1"/>
</dbReference>
<feature type="coiled-coil region" evidence="5">
    <location>
        <begin position="546"/>
        <end position="580"/>
    </location>
</feature>
<evidence type="ECO:0000256" key="1">
    <source>
        <dbReference type="ARBA" id="ARBA00001911"/>
    </source>
</evidence>
<organism evidence="7 8">
    <name type="scientific">Brassica rapa subsp. trilocularis</name>
    <dbReference type="NCBI Taxonomy" id="1813537"/>
    <lineage>
        <taxon>Eukaryota</taxon>
        <taxon>Viridiplantae</taxon>
        <taxon>Streptophyta</taxon>
        <taxon>Embryophyta</taxon>
        <taxon>Tracheophyta</taxon>
        <taxon>Spermatophyta</taxon>
        <taxon>Magnoliopsida</taxon>
        <taxon>eudicotyledons</taxon>
        <taxon>Gunneridae</taxon>
        <taxon>Pentapetalae</taxon>
        <taxon>rosids</taxon>
        <taxon>malvids</taxon>
        <taxon>Brassicales</taxon>
        <taxon>Brassicaceae</taxon>
        <taxon>Brassiceae</taxon>
        <taxon>Brassica</taxon>
    </lineage>
</organism>
<keyword evidence="4" id="KW-0413">Isomerase</keyword>
<protein>
    <recommendedName>
        <fullName evidence="6">NAD(P)-binding domain-containing protein</fullName>
    </recommendedName>
</protein>
<reference evidence="7 8" key="1">
    <citation type="submission" date="2021-03" db="EMBL/GenBank/DDBJ databases">
        <authorList>
            <person name="King G.J."/>
            <person name="Bancroft I."/>
            <person name="Baten A."/>
            <person name="Bloomfield J."/>
            <person name="Borpatragohain P."/>
            <person name="He Z."/>
            <person name="Irish N."/>
            <person name="Irwin J."/>
            <person name="Liu K."/>
            <person name="Mauleon R.P."/>
            <person name="Moore J."/>
            <person name="Morris R."/>
            <person name="Ostergaard L."/>
            <person name="Wang B."/>
            <person name="Wells R."/>
        </authorList>
    </citation>
    <scope>NUCLEOTIDE SEQUENCE [LARGE SCALE GENOMIC DNA]</scope>
    <source>
        <strain evidence="7">R-o-18</strain>
        <tissue evidence="7">Leaf</tissue>
    </source>
</reference>
<feature type="domain" description="NAD(P)-binding" evidence="6">
    <location>
        <begin position="10"/>
        <end position="331"/>
    </location>
</feature>
<dbReference type="InterPro" id="IPR005886">
    <property type="entry name" value="UDP_G4E"/>
</dbReference>
<evidence type="ECO:0000256" key="5">
    <source>
        <dbReference type="SAM" id="Coils"/>
    </source>
</evidence>
<dbReference type="InterPro" id="IPR015915">
    <property type="entry name" value="Kelch-typ_b-propeller"/>
</dbReference>
<gene>
    <name evidence="7" type="primary">A06p010190.1_BraROA</name>
    <name evidence="7" type="ORF">IGI04_021892</name>
</gene>
<accession>A0ABQ7LZF2</accession>
<dbReference type="SUPFAM" id="SSF51735">
    <property type="entry name" value="NAD(P)-binding Rossmann-fold domains"/>
    <property type="match status" value="1"/>
</dbReference>
<keyword evidence="3" id="KW-0520">NAD</keyword>
<name>A0ABQ7LZF2_BRACM</name>
<evidence type="ECO:0000313" key="8">
    <source>
        <dbReference type="Proteomes" id="UP000823674"/>
    </source>
</evidence>
<proteinExistence type="inferred from homology"/>
<dbReference type="CDD" id="cd05247">
    <property type="entry name" value="UDP_G4E_1_SDR_e"/>
    <property type="match status" value="1"/>
</dbReference>
<evidence type="ECO:0000256" key="2">
    <source>
        <dbReference type="ARBA" id="ARBA00007637"/>
    </source>
</evidence>
<dbReference type="Gene3D" id="3.40.50.720">
    <property type="entry name" value="NAD(P)-binding Rossmann-like Domain"/>
    <property type="match status" value="1"/>
</dbReference>
<dbReference type="Proteomes" id="UP000823674">
    <property type="component" value="Chromosome A06"/>
</dbReference>
<evidence type="ECO:0000256" key="4">
    <source>
        <dbReference type="ARBA" id="ARBA00023235"/>
    </source>
</evidence>
<dbReference type="Pfam" id="PF16363">
    <property type="entry name" value="GDP_Man_Dehyd"/>
    <property type="match status" value="1"/>
</dbReference>
<dbReference type="InterPro" id="IPR036291">
    <property type="entry name" value="NAD(P)-bd_dom_sf"/>
</dbReference>